<evidence type="ECO:0000256" key="1">
    <source>
        <dbReference type="ARBA" id="ARBA00022679"/>
    </source>
</evidence>
<dbReference type="AlphaFoldDB" id="A0A9Q3HMF8"/>
<name>A0A9Q3HMF8_9BASI</name>
<comment type="caution">
    <text evidence="8">The sequence shown here is derived from an EMBL/GenBank/DDBJ whole genome shotgun (WGS) entry which is preliminary data.</text>
</comment>
<keyword evidence="2" id="KW-0548">Nucleotidyltransferase</keyword>
<dbReference type="Gene3D" id="2.40.70.10">
    <property type="entry name" value="Acid Proteases"/>
    <property type="match status" value="1"/>
</dbReference>
<dbReference type="Pfam" id="PF17917">
    <property type="entry name" value="RT_RNaseH"/>
    <property type="match status" value="1"/>
</dbReference>
<organism evidence="8 9">
    <name type="scientific">Austropuccinia psidii MF-1</name>
    <dbReference type="NCBI Taxonomy" id="1389203"/>
    <lineage>
        <taxon>Eukaryota</taxon>
        <taxon>Fungi</taxon>
        <taxon>Dikarya</taxon>
        <taxon>Basidiomycota</taxon>
        <taxon>Pucciniomycotina</taxon>
        <taxon>Pucciniomycetes</taxon>
        <taxon>Pucciniales</taxon>
        <taxon>Sphaerophragmiaceae</taxon>
        <taxon>Austropuccinia</taxon>
    </lineage>
</organism>
<evidence type="ECO:0000256" key="6">
    <source>
        <dbReference type="ARBA" id="ARBA00022918"/>
    </source>
</evidence>
<dbReference type="SUPFAM" id="SSF56672">
    <property type="entry name" value="DNA/RNA polymerases"/>
    <property type="match status" value="1"/>
</dbReference>
<dbReference type="GO" id="GO:0016787">
    <property type="term" value="F:hydrolase activity"/>
    <property type="evidence" value="ECO:0007669"/>
    <property type="project" value="UniProtKB-KW"/>
</dbReference>
<dbReference type="GO" id="GO:0003964">
    <property type="term" value="F:RNA-directed DNA polymerase activity"/>
    <property type="evidence" value="ECO:0007669"/>
    <property type="project" value="UniProtKB-KW"/>
</dbReference>
<keyword evidence="4" id="KW-0255">Endonuclease</keyword>
<dbReference type="InterPro" id="IPR043502">
    <property type="entry name" value="DNA/RNA_pol_sf"/>
</dbReference>
<evidence type="ECO:0000313" key="9">
    <source>
        <dbReference type="Proteomes" id="UP000765509"/>
    </source>
</evidence>
<dbReference type="Proteomes" id="UP000765509">
    <property type="component" value="Unassembled WGS sequence"/>
</dbReference>
<keyword evidence="6" id="KW-0695">RNA-directed DNA polymerase</keyword>
<gene>
    <name evidence="8" type="ORF">O181_047864</name>
</gene>
<evidence type="ECO:0000259" key="7">
    <source>
        <dbReference type="Pfam" id="PF17917"/>
    </source>
</evidence>
<keyword evidence="1" id="KW-0808">Transferase</keyword>
<dbReference type="EMBL" id="AVOT02020158">
    <property type="protein sequence ID" value="MBW0508149.1"/>
    <property type="molecule type" value="Genomic_DNA"/>
</dbReference>
<dbReference type="PANTHER" id="PTHR34072">
    <property type="entry name" value="ENZYMATIC POLYPROTEIN-RELATED"/>
    <property type="match status" value="1"/>
</dbReference>
<dbReference type="PANTHER" id="PTHR34072:SF52">
    <property type="entry name" value="RIBONUCLEASE H"/>
    <property type="match status" value="1"/>
</dbReference>
<evidence type="ECO:0000256" key="2">
    <source>
        <dbReference type="ARBA" id="ARBA00022695"/>
    </source>
</evidence>
<reference evidence="8" key="1">
    <citation type="submission" date="2021-03" db="EMBL/GenBank/DDBJ databases">
        <title>Draft genome sequence of rust myrtle Austropuccinia psidii MF-1, a brazilian biotype.</title>
        <authorList>
            <person name="Quecine M.C."/>
            <person name="Pachon D.M.R."/>
            <person name="Bonatelli M.L."/>
            <person name="Correr F.H."/>
            <person name="Franceschini L.M."/>
            <person name="Leite T.F."/>
            <person name="Margarido G.R.A."/>
            <person name="Almeida C.A."/>
            <person name="Ferrarezi J.A."/>
            <person name="Labate C.A."/>
        </authorList>
    </citation>
    <scope>NUCLEOTIDE SEQUENCE</scope>
    <source>
        <strain evidence="8">MF-1</strain>
    </source>
</reference>
<protein>
    <recommendedName>
        <fullName evidence="7">Reverse transcriptase RNase H-like domain-containing protein</fullName>
    </recommendedName>
</protein>
<keyword evidence="5" id="KW-0378">Hydrolase</keyword>
<dbReference type="InterPro" id="IPR021109">
    <property type="entry name" value="Peptidase_aspartic_dom_sf"/>
</dbReference>
<feature type="domain" description="Reverse transcriptase RNase H-like" evidence="7">
    <location>
        <begin position="177"/>
        <end position="282"/>
    </location>
</feature>
<dbReference type="InterPro" id="IPR041373">
    <property type="entry name" value="RT_RNaseH"/>
</dbReference>
<dbReference type="CDD" id="cd09274">
    <property type="entry name" value="RNase_HI_RT_Ty3"/>
    <property type="match status" value="1"/>
</dbReference>
<proteinExistence type="predicted"/>
<dbReference type="GO" id="GO:0004519">
    <property type="term" value="F:endonuclease activity"/>
    <property type="evidence" value="ECO:0007669"/>
    <property type="project" value="UniProtKB-KW"/>
</dbReference>
<keyword evidence="3" id="KW-0540">Nuclease</keyword>
<sequence length="333" mass="37725">MNPLPCSSPIIPNSPKGEDLILGYDFLYHFNPIIDWKNGLITYDSSGINSSASNALATAVNGVALSLLKSRDKRCLRRCCYIFTSSLSRGYGPFTLSFHASLEEKWDEKEEPEDIETVLKVVPPAYHQYLDVFSKAKAEKLPPHCACDHHIKLEGLLPQFQTLREAFNTAPILFHFNPSLPTIVETDASDYALGAVLSQVNDSGKRPIEFDSRKLLPAEMNYEILDKELLGIVWALKCWRDFLLSLSNSFEVLTDHSSFQYFMSSKVPTCHQDHWADFLSEFYFTINYHPGRLATLPDAVSHRDDMCPERGVEFISKNPQTFHQIINQEGIQG</sequence>
<evidence type="ECO:0000256" key="3">
    <source>
        <dbReference type="ARBA" id="ARBA00022722"/>
    </source>
</evidence>
<accession>A0A9Q3HMF8</accession>
<evidence type="ECO:0000256" key="5">
    <source>
        <dbReference type="ARBA" id="ARBA00022801"/>
    </source>
</evidence>
<evidence type="ECO:0000313" key="8">
    <source>
        <dbReference type="EMBL" id="MBW0508149.1"/>
    </source>
</evidence>
<evidence type="ECO:0000256" key="4">
    <source>
        <dbReference type="ARBA" id="ARBA00022759"/>
    </source>
</evidence>
<keyword evidence="9" id="KW-1185">Reference proteome</keyword>